<feature type="chain" id="PRO_5046698749" evidence="1">
    <location>
        <begin position="21"/>
        <end position="193"/>
    </location>
</feature>
<dbReference type="SUPFAM" id="SSF54001">
    <property type="entry name" value="Cysteine proteinases"/>
    <property type="match status" value="1"/>
</dbReference>
<dbReference type="PROSITE" id="PS50911">
    <property type="entry name" value="CHAP"/>
    <property type="match status" value="1"/>
</dbReference>
<proteinExistence type="predicted"/>
<feature type="domain" description="Peptidase C51" evidence="2">
    <location>
        <begin position="33"/>
        <end position="178"/>
    </location>
</feature>
<dbReference type="PANTHER" id="PTHR30094:SF0">
    <property type="entry name" value="BIFUNCTIONAL GLUTATHIONYLSPERMIDINE SYNTHETASE_AMIDASE-RELATED"/>
    <property type="match status" value="1"/>
</dbReference>
<dbReference type="EMBL" id="JAEQNB010000001">
    <property type="protein sequence ID" value="MBL0386046.1"/>
    <property type="molecule type" value="Genomic_DNA"/>
</dbReference>
<reference evidence="3 4" key="1">
    <citation type="submission" date="2021-01" db="EMBL/GenBank/DDBJ databases">
        <title>Tumebacillus sp. strain ITR2 16S ribosomal RNA gene Genome sequencing and assembly.</title>
        <authorList>
            <person name="Kang M."/>
        </authorList>
    </citation>
    <scope>NUCLEOTIDE SEQUENCE [LARGE SCALE GENOMIC DNA]</scope>
    <source>
        <strain evidence="3 4">ITR2</strain>
    </source>
</reference>
<evidence type="ECO:0000259" key="2">
    <source>
        <dbReference type="PROSITE" id="PS50911"/>
    </source>
</evidence>
<name>A0ABS1J6Z5_9BACL</name>
<keyword evidence="4" id="KW-1185">Reference proteome</keyword>
<dbReference type="InterPro" id="IPR038765">
    <property type="entry name" value="Papain-like_cys_pep_sf"/>
</dbReference>
<keyword evidence="1" id="KW-0732">Signal</keyword>
<dbReference type="InterPro" id="IPR051705">
    <property type="entry name" value="Gsp_Synthetase/Amidase"/>
</dbReference>
<evidence type="ECO:0000313" key="3">
    <source>
        <dbReference type="EMBL" id="MBL0386046.1"/>
    </source>
</evidence>
<evidence type="ECO:0000256" key="1">
    <source>
        <dbReference type="SAM" id="SignalP"/>
    </source>
</evidence>
<sequence>MRRIWLFLFVGMLAVASPFAFQKKVPTVLEVVSNGAVQPLEDGLYSYKGIDTRHGPQCVEYAERFYTSLFPMTFPFHNSGPGAYDIWEGVAENKDVGSWASHRQYFVAYENGTTVPQADDMLLYDRTRGGGWGHIAIIAEVHPEAVVILEQNSGHDTRRVLPLIENRIVDRGVKGVIRLKAQDQQEHEQESVH</sequence>
<protein>
    <submittedName>
        <fullName evidence="3">CHAP domain-containing protein</fullName>
    </submittedName>
</protein>
<evidence type="ECO:0000313" key="4">
    <source>
        <dbReference type="Proteomes" id="UP000602284"/>
    </source>
</evidence>
<dbReference type="Proteomes" id="UP000602284">
    <property type="component" value="Unassembled WGS sequence"/>
</dbReference>
<accession>A0ABS1J6Z5</accession>
<gene>
    <name evidence="3" type="ORF">JJB07_05210</name>
</gene>
<dbReference type="InterPro" id="IPR007921">
    <property type="entry name" value="CHAP_dom"/>
</dbReference>
<organism evidence="3 4">
    <name type="scientific">Tumebacillus amylolyticus</name>
    <dbReference type="NCBI Taxonomy" id="2801339"/>
    <lineage>
        <taxon>Bacteria</taxon>
        <taxon>Bacillati</taxon>
        <taxon>Bacillota</taxon>
        <taxon>Bacilli</taxon>
        <taxon>Bacillales</taxon>
        <taxon>Alicyclobacillaceae</taxon>
        <taxon>Tumebacillus</taxon>
    </lineage>
</organism>
<comment type="caution">
    <text evidence="3">The sequence shown here is derived from an EMBL/GenBank/DDBJ whole genome shotgun (WGS) entry which is preliminary data.</text>
</comment>
<dbReference type="Pfam" id="PF05257">
    <property type="entry name" value="CHAP"/>
    <property type="match status" value="1"/>
</dbReference>
<dbReference type="Gene3D" id="3.90.1720.10">
    <property type="entry name" value="endopeptidase domain like (from Nostoc punctiforme)"/>
    <property type="match status" value="1"/>
</dbReference>
<dbReference type="RefSeq" id="WP_201631801.1">
    <property type="nucleotide sequence ID" value="NZ_JAEQNB010000001.1"/>
</dbReference>
<dbReference type="PANTHER" id="PTHR30094">
    <property type="entry name" value="BIFUNCTIONAL GLUTATHIONYLSPERMIDINE SYNTHETASE/AMIDASE-RELATED"/>
    <property type="match status" value="1"/>
</dbReference>
<feature type="signal peptide" evidence="1">
    <location>
        <begin position="1"/>
        <end position="20"/>
    </location>
</feature>